<evidence type="ECO:0000313" key="3">
    <source>
        <dbReference type="EMBL" id="PNY07639.1"/>
    </source>
</evidence>
<dbReference type="AlphaFoldDB" id="A0A2K3NX75"/>
<accession>A0A2K3NX75</accession>
<feature type="domain" description="Retrovirus-related Pol polyprotein from transposon TNT 1-94-like beta-barrel" evidence="2">
    <location>
        <begin position="140"/>
        <end position="211"/>
    </location>
</feature>
<gene>
    <name evidence="3" type="ORF">L195_g004140</name>
</gene>
<feature type="region of interest" description="Disordered" evidence="1">
    <location>
        <begin position="1"/>
        <end position="48"/>
    </location>
</feature>
<dbReference type="Pfam" id="PF22936">
    <property type="entry name" value="Pol_BBD"/>
    <property type="match status" value="1"/>
</dbReference>
<sequence length="292" mass="32541">MFMTTKHSSPSSSINNRINNGTDRCSRSNDYDRGRSNGRGRCRSQPKQYQWPQSLYQQTQFPFQQPLWTTPAHPRQQQWAYPWQSWATPPCQYPTTGAPNQQSGILGPKPRQGHIASAPPHMNSHAAMHTRFISPRDDQWYMDSGATSHMTDNGGNLTSYFNMSNNITVGNGHHIPVIGCGNASLPNSLTLNNVLHAPKLIKNLVSVRKFTIDNDVSVEFDPFGFSVKDFQTGTLLMRCNSSGDLYPIPTRPNTTSLSPSAFAASSTEIWHSRLGHPGAPILNSLHRNKILL</sequence>
<name>A0A2K3NX75_TRIPR</name>
<dbReference type="EMBL" id="ASHM01002003">
    <property type="protein sequence ID" value="PNY07639.1"/>
    <property type="molecule type" value="Genomic_DNA"/>
</dbReference>
<evidence type="ECO:0000259" key="2">
    <source>
        <dbReference type="Pfam" id="PF22936"/>
    </source>
</evidence>
<proteinExistence type="predicted"/>
<dbReference type="Proteomes" id="UP000236291">
    <property type="component" value="Unassembled WGS sequence"/>
</dbReference>
<evidence type="ECO:0000256" key="1">
    <source>
        <dbReference type="SAM" id="MobiDB-lite"/>
    </source>
</evidence>
<feature type="compositionally biased region" description="Low complexity" evidence="1">
    <location>
        <begin position="8"/>
        <end position="20"/>
    </location>
</feature>
<organism evidence="3 4">
    <name type="scientific">Trifolium pratense</name>
    <name type="common">Red clover</name>
    <dbReference type="NCBI Taxonomy" id="57577"/>
    <lineage>
        <taxon>Eukaryota</taxon>
        <taxon>Viridiplantae</taxon>
        <taxon>Streptophyta</taxon>
        <taxon>Embryophyta</taxon>
        <taxon>Tracheophyta</taxon>
        <taxon>Spermatophyta</taxon>
        <taxon>Magnoliopsida</taxon>
        <taxon>eudicotyledons</taxon>
        <taxon>Gunneridae</taxon>
        <taxon>Pentapetalae</taxon>
        <taxon>rosids</taxon>
        <taxon>fabids</taxon>
        <taxon>Fabales</taxon>
        <taxon>Fabaceae</taxon>
        <taxon>Papilionoideae</taxon>
        <taxon>50 kb inversion clade</taxon>
        <taxon>NPAAA clade</taxon>
        <taxon>Hologalegina</taxon>
        <taxon>IRL clade</taxon>
        <taxon>Trifolieae</taxon>
        <taxon>Trifolium</taxon>
    </lineage>
</organism>
<comment type="caution">
    <text evidence="3">The sequence shown here is derived from an EMBL/GenBank/DDBJ whole genome shotgun (WGS) entry which is preliminary data.</text>
</comment>
<reference evidence="3 4" key="1">
    <citation type="journal article" date="2014" name="Am. J. Bot.">
        <title>Genome assembly and annotation for red clover (Trifolium pratense; Fabaceae).</title>
        <authorList>
            <person name="Istvanek J."/>
            <person name="Jaros M."/>
            <person name="Krenek A."/>
            <person name="Repkova J."/>
        </authorList>
    </citation>
    <scope>NUCLEOTIDE SEQUENCE [LARGE SCALE GENOMIC DNA]</scope>
    <source>
        <strain evidence="4">cv. Tatra</strain>
        <tissue evidence="3">Young leaves</tissue>
    </source>
</reference>
<feature type="compositionally biased region" description="Basic and acidic residues" evidence="1">
    <location>
        <begin position="24"/>
        <end position="35"/>
    </location>
</feature>
<evidence type="ECO:0000313" key="4">
    <source>
        <dbReference type="Proteomes" id="UP000236291"/>
    </source>
</evidence>
<protein>
    <recommendedName>
        <fullName evidence="2">Retrovirus-related Pol polyprotein from transposon TNT 1-94-like beta-barrel domain-containing protein</fullName>
    </recommendedName>
</protein>
<feature type="non-terminal residue" evidence="3">
    <location>
        <position position="292"/>
    </location>
</feature>
<dbReference type="InterPro" id="IPR054722">
    <property type="entry name" value="PolX-like_BBD"/>
</dbReference>
<reference evidence="3 4" key="2">
    <citation type="journal article" date="2017" name="Front. Plant Sci.">
        <title>Gene Classification and Mining of Molecular Markers Useful in Red Clover (Trifolium pratense) Breeding.</title>
        <authorList>
            <person name="Istvanek J."/>
            <person name="Dluhosova J."/>
            <person name="Dluhos P."/>
            <person name="Patkova L."/>
            <person name="Nedelnik J."/>
            <person name="Repkova J."/>
        </authorList>
    </citation>
    <scope>NUCLEOTIDE SEQUENCE [LARGE SCALE GENOMIC DNA]</scope>
    <source>
        <strain evidence="4">cv. Tatra</strain>
        <tissue evidence="3">Young leaves</tissue>
    </source>
</reference>